<proteinExistence type="predicted"/>
<accession>A0A0N4VQK3</accession>
<dbReference type="Proteomes" id="UP000274131">
    <property type="component" value="Unassembled WGS sequence"/>
</dbReference>
<name>A0A0N4VQK3_ENTVE</name>
<feature type="compositionally biased region" description="Polar residues" evidence="1">
    <location>
        <begin position="125"/>
        <end position="145"/>
    </location>
</feature>
<evidence type="ECO:0000313" key="3">
    <source>
        <dbReference type="Proteomes" id="UP000274131"/>
    </source>
</evidence>
<feature type="compositionally biased region" description="Basic and acidic residues" evidence="1">
    <location>
        <begin position="147"/>
        <end position="158"/>
    </location>
</feature>
<feature type="region of interest" description="Disordered" evidence="1">
    <location>
        <begin position="267"/>
        <end position="297"/>
    </location>
</feature>
<evidence type="ECO:0000313" key="4">
    <source>
        <dbReference type="WBParaSite" id="EVEC_0001330401-mRNA-1"/>
    </source>
</evidence>
<sequence>MLVDQASPAMVDLARLLTWRSRRSIEKSNPRAAFKDLVRIFKERTGVERTAAALKARWAKLSIEQQPAGSSRVECKRIICRRFEEETGHSFSADKLRKRWYAIRNRNNAEICTAKIYPPPESVNRLGSQEANQGETDFQQPTQGENLDIRTRENKDSDDSTEGEPSLEEYEVFRRYVQAAMRGFSRSPILGRLRNASEEALLLAGRCVRKAWEDKPTGMSPIGWLNALVYAVLIYKKGDAKNPSNHRPITYTRSTADLYQSRYAKVDDQVRTKEEKPNQTMDDRKNELDRSKERHLSRTKEDLEKQLSLVRKISEGIGLKLNTTKCTRVHFIPRKQSTNIDSMRGFTDLLPFVTETNLYKYLGVKETLRQNRTTFDKAIADFKERTVLLLRSGLTWRQIRQAYLSLAVSKLSYLFLVASQALPKFNELTAMAKNIDNEVPDLLRAEKVRFKAQSVSCLYLSSARGGCGWPSVELELKKQVILAWSYVVEHSNMSNVFRFFQAISRGNKRSIYKDGWTILKETGIDITVSDNEATLDNCYEEKLFGNWSESPLAGRVCRLDKIDHQASWWWLEKGLLAPDNLRNALAVQEGCIRVRAAPMMRGEQCDKSCRVCGHELETVEHVISHCSHWLTSLYISRHDNVARKLDIVLYDGEQKVVIVVEVSVPFVTGVRHQIELKTNCYTVNTLPQEDDNDLPYRSGPNLCSDVHDTTEWEVRFIPVVIGASGEIPVGLYNKLQKTFDIGPNKARDMVERLSREAALETSRIIKNHLSR</sequence>
<dbReference type="PANTHER" id="PTHR35450:SF2">
    <property type="entry name" value="REVERSE TRANSCRIPTASE DOMAIN-CONTAINING PROTEIN"/>
    <property type="match status" value="1"/>
</dbReference>
<dbReference type="WBParaSite" id="EVEC_0001330401-mRNA-1">
    <property type="protein sequence ID" value="EVEC_0001330401-mRNA-1"/>
    <property type="gene ID" value="EVEC_0001330401"/>
</dbReference>
<dbReference type="EMBL" id="UXUI01014683">
    <property type="protein sequence ID" value="VDD97698.1"/>
    <property type="molecule type" value="Genomic_DNA"/>
</dbReference>
<gene>
    <name evidence="2" type="ORF">EVEC_LOCUS12449</name>
</gene>
<dbReference type="PANTHER" id="PTHR35450">
    <property type="entry name" value="REVERSE TRANSCRIPTASE DOMAIN-CONTAINING PROTEIN"/>
    <property type="match status" value="1"/>
</dbReference>
<feature type="region of interest" description="Disordered" evidence="1">
    <location>
        <begin position="122"/>
        <end position="166"/>
    </location>
</feature>
<organism evidence="4">
    <name type="scientific">Enterobius vermicularis</name>
    <name type="common">Human pinworm</name>
    <dbReference type="NCBI Taxonomy" id="51028"/>
    <lineage>
        <taxon>Eukaryota</taxon>
        <taxon>Metazoa</taxon>
        <taxon>Ecdysozoa</taxon>
        <taxon>Nematoda</taxon>
        <taxon>Chromadorea</taxon>
        <taxon>Rhabditida</taxon>
        <taxon>Spirurina</taxon>
        <taxon>Oxyuridomorpha</taxon>
        <taxon>Oxyuroidea</taxon>
        <taxon>Oxyuridae</taxon>
        <taxon>Enterobius</taxon>
    </lineage>
</organism>
<keyword evidence="3" id="KW-1185">Reference proteome</keyword>
<evidence type="ECO:0000256" key="1">
    <source>
        <dbReference type="SAM" id="MobiDB-lite"/>
    </source>
</evidence>
<dbReference type="OrthoDB" id="5798715at2759"/>
<dbReference type="STRING" id="51028.A0A0N4VQK3"/>
<evidence type="ECO:0000313" key="2">
    <source>
        <dbReference type="EMBL" id="VDD97698.1"/>
    </source>
</evidence>
<reference evidence="2 3" key="2">
    <citation type="submission" date="2018-10" db="EMBL/GenBank/DDBJ databases">
        <authorList>
            <consortium name="Pathogen Informatics"/>
        </authorList>
    </citation>
    <scope>NUCLEOTIDE SEQUENCE [LARGE SCALE GENOMIC DNA]</scope>
</reference>
<dbReference type="AlphaFoldDB" id="A0A0N4VQK3"/>
<reference evidence="4" key="1">
    <citation type="submission" date="2017-02" db="UniProtKB">
        <authorList>
            <consortium name="WormBaseParasite"/>
        </authorList>
    </citation>
    <scope>IDENTIFICATION</scope>
</reference>
<protein>
    <submittedName>
        <fullName evidence="4">Reverse transcriptase domain-containing protein</fullName>
    </submittedName>
</protein>